<evidence type="ECO:0000313" key="5">
    <source>
        <dbReference type="EMBL" id="ESW17788.1"/>
    </source>
</evidence>
<organism evidence="5 6">
    <name type="scientific">Phaseolus vulgaris</name>
    <name type="common">Kidney bean</name>
    <name type="synonym">French bean</name>
    <dbReference type="NCBI Taxonomy" id="3885"/>
    <lineage>
        <taxon>Eukaryota</taxon>
        <taxon>Viridiplantae</taxon>
        <taxon>Streptophyta</taxon>
        <taxon>Embryophyta</taxon>
        <taxon>Tracheophyta</taxon>
        <taxon>Spermatophyta</taxon>
        <taxon>Magnoliopsida</taxon>
        <taxon>eudicotyledons</taxon>
        <taxon>Gunneridae</taxon>
        <taxon>Pentapetalae</taxon>
        <taxon>rosids</taxon>
        <taxon>fabids</taxon>
        <taxon>Fabales</taxon>
        <taxon>Fabaceae</taxon>
        <taxon>Papilionoideae</taxon>
        <taxon>50 kb inversion clade</taxon>
        <taxon>NPAAA clade</taxon>
        <taxon>indigoferoid/millettioid clade</taxon>
        <taxon>Phaseoleae</taxon>
        <taxon>Phaseolus</taxon>
    </lineage>
</organism>
<accession>V7BL82</accession>
<dbReference type="EMBL" id="CM002294">
    <property type="protein sequence ID" value="ESW17788.1"/>
    <property type="molecule type" value="Genomic_DNA"/>
</dbReference>
<evidence type="ECO:0008006" key="7">
    <source>
        <dbReference type="Google" id="ProtNLM"/>
    </source>
</evidence>
<reference evidence="6" key="1">
    <citation type="journal article" date="2014" name="Nat. Genet.">
        <title>A reference genome for common bean and genome-wide analysis of dual domestications.</title>
        <authorList>
            <person name="Schmutz J."/>
            <person name="McClean P.E."/>
            <person name="Mamidi S."/>
            <person name="Wu G.A."/>
            <person name="Cannon S.B."/>
            <person name="Grimwood J."/>
            <person name="Jenkins J."/>
            <person name="Shu S."/>
            <person name="Song Q."/>
            <person name="Chavarro C."/>
            <person name="Torres-Torres M."/>
            <person name="Geffroy V."/>
            <person name="Moghaddam S.M."/>
            <person name="Gao D."/>
            <person name="Abernathy B."/>
            <person name="Barry K."/>
            <person name="Blair M."/>
            <person name="Brick M.A."/>
            <person name="Chovatia M."/>
            <person name="Gepts P."/>
            <person name="Goodstein D.M."/>
            <person name="Gonzales M."/>
            <person name="Hellsten U."/>
            <person name="Hyten D.L."/>
            <person name="Jia G."/>
            <person name="Kelly J.D."/>
            <person name="Kudrna D."/>
            <person name="Lee R."/>
            <person name="Richard M.M."/>
            <person name="Miklas P.N."/>
            <person name="Osorno J.M."/>
            <person name="Rodrigues J."/>
            <person name="Thareau V."/>
            <person name="Urrea C.A."/>
            <person name="Wang M."/>
            <person name="Yu Y."/>
            <person name="Zhang M."/>
            <person name="Wing R.A."/>
            <person name="Cregan P.B."/>
            <person name="Rokhsar D.S."/>
            <person name="Jackson S.A."/>
        </authorList>
    </citation>
    <scope>NUCLEOTIDE SEQUENCE [LARGE SCALE GENOMIC DNA]</scope>
    <source>
        <strain evidence="6">cv. G19833</strain>
    </source>
</reference>
<dbReference type="OrthoDB" id="695142at2759"/>
<dbReference type="PANTHER" id="PTHR31234:SF2">
    <property type="entry name" value="OS05G0199100 PROTEIN"/>
    <property type="match status" value="1"/>
</dbReference>
<keyword evidence="2 4" id="KW-0472">Membrane</keyword>
<feature type="region of interest" description="Disordered" evidence="3">
    <location>
        <begin position="1"/>
        <end position="46"/>
    </location>
</feature>
<evidence type="ECO:0000313" key="6">
    <source>
        <dbReference type="Proteomes" id="UP000000226"/>
    </source>
</evidence>
<feature type="compositionally biased region" description="Polar residues" evidence="3">
    <location>
        <begin position="1"/>
        <end position="24"/>
    </location>
</feature>
<dbReference type="OMA" id="NYPNAPY"/>
<dbReference type="GO" id="GO:0016020">
    <property type="term" value="C:membrane"/>
    <property type="evidence" value="ECO:0007669"/>
    <property type="project" value="UniProtKB-SubCell"/>
</dbReference>
<dbReference type="PANTHER" id="PTHR31234">
    <property type="entry name" value="LATE EMBRYOGENESIS ABUNDANT (LEA) HYDROXYPROLINE-RICH GLYCOPROTEIN FAMILY"/>
    <property type="match status" value="1"/>
</dbReference>
<evidence type="ECO:0000256" key="4">
    <source>
        <dbReference type="SAM" id="Phobius"/>
    </source>
</evidence>
<dbReference type="InterPro" id="IPR044839">
    <property type="entry name" value="NDR1-like"/>
</dbReference>
<dbReference type="Proteomes" id="UP000000226">
    <property type="component" value="Chromosome 7"/>
</dbReference>
<dbReference type="AlphaFoldDB" id="V7BL82"/>
<comment type="subcellular location">
    <subcellularLocation>
        <location evidence="1">Membrane</location>
    </subcellularLocation>
</comment>
<protein>
    <recommendedName>
        <fullName evidence="7">Late embryogenesis abundant protein LEA-2 subgroup domain-containing protein</fullName>
    </recommendedName>
</protein>
<keyword evidence="4" id="KW-1133">Transmembrane helix</keyword>
<gene>
    <name evidence="5" type="ORF">PHAVU_007G268400g</name>
</gene>
<dbReference type="GO" id="GO:0098542">
    <property type="term" value="P:defense response to other organism"/>
    <property type="evidence" value="ECO:0007669"/>
    <property type="project" value="InterPro"/>
</dbReference>
<evidence type="ECO:0000256" key="1">
    <source>
        <dbReference type="ARBA" id="ARBA00004370"/>
    </source>
</evidence>
<sequence>MGSLNQERGHSQTESPPQSNNYPSGKSMDYPPPPPTTTYPTHPPPPMYYQNPHYPPQYPNAYHPHPGYHYPQPAPYYAPPPSYESSSSSSCARCCRSFISCFLMIITLFFLMSLLVALTLHPQQPEYKVASLSVTNFTTQPILGGQWDTKLSIGNPNDKLVSYFSDFKVDMSFKDSIVGVNHAPGLALNTKEHADVDMRGLLNQANGNLLDKKTMDDLVRERGSGSVTFTLRVSSMVILKSGSFSSKREELIAVCDGLKVTFQNNDATSGELDNKGKPVECMLYL</sequence>
<evidence type="ECO:0000256" key="3">
    <source>
        <dbReference type="SAM" id="MobiDB-lite"/>
    </source>
</evidence>
<dbReference type="STRING" id="3885.V7BL82"/>
<evidence type="ECO:0000256" key="2">
    <source>
        <dbReference type="ARBA" id="ARBA00023136"/>
    </source>
</evidence>
<keyword evidence="6" id="KW-1185">Reference proteome</keyword>
<feature type="compositionally biased region" description="Pro residues" evidence="3">
    <location>
        <begin position="30"/>
        <end position="46"/>
    </location>
</feature>
<dbReference type="eggNOG" id="ENOG502S0JC">
    <property type="taxonomic scope" value="Eukaryota"/>
</dbReference>
<keyword evidence="4" id="KW-0812">Transmembrane</keyword>
<feature type="transmembrane region" description="Helical" evidence="4">
    <location>
        <begin position="97"/>
        <end position="118"/>
    </location>
</feature>
<dbReference type="Gramene" id="ESW17788">
    <property type="protein sequence ID" value="ESW17788"/>
    <property type="gene ID" value="PHAVU_007G268400g"/>
</dbReference>
<name>V7BL82_PHAVU</name>
<proteinExistence type="predicted"/>